<gene>
    <name evidence="2" type="ORF">TPAB3V08_LOCUS2652</name>
</gene>
<feature type="region of interest" description="Disordered" evidence="1">
    <location>
        <begin position="119"/>
        <end position="138"/>
    </location>
</feature>
<organism evidence="2 3">
    <name type="scientific">Timema podura</name>
    <name type="common">Walking stick</name>
    <dbReference type="NCBI Taxonomy" id="61482"/>
    <lineage>
        <taxon>Eukaryota</taxon>
        <taxon>Metazoa</taxon>
        <taxon>Ecdysozoa</taxon>
        <taxon>Arthropoda</taxon>
        <taxon>Hexapoda</taxon>
        <taxon>Insecta</taxon>
        <taxon>Pterygota</taxon>
        <taxon>Neoptera</taxon>
        <taxon>Polyneoptera</taxon>
        <taxon>Phasmatodea</taxon>
        <taxon>Timematodea</taxon>
        <taxon>Timematoidea</taxon>
        <taxon>Timematidae</taxon>
        <taxon>Timema</taxon>
    </lineage>
</organism>
<proteinExistence type="predicted"/>
<accession>A0ABN7NQF5</accession>
<dbReference type="Proteomes" id="UP001153148">
    <property type="component" value="Unassembled WGS sequence"/>
</dbReference>
<evidence type="ECO:0000256" key="1">
    <source>
        <dbReference type="SAM" id="MobiDB-lite"/>
    </source>
</evidence>
<sequence length="153" mass="17566">MKLEMVNDDDDDNVYNSITYHPSQKIFSSEPQVKDHVQLNLISATHWFALNCPDQLPPTTNFRAKVFTHTVFQVTPLGVDEWVTVMKFSIPVVLLDETLKFVARRITDGYNLMHYTGEGDQWSSSKKSVAKGREERKPGFKKAVNYQHNFASN</sequence>
<keyword evidence="3" id="KW-1185">Reference proteome</keyword>
<comment type="caution">
    <text evidence="2">The sequence shown here is derived from an EMBL/GenBank/DDBJ whole genome shotgun (WGS) entry which is preliminary data.</text>
</comment>
<evidence type="ECO:0000313" key="2">
    <source>
        <dbReference type="EMBL" id="CAG2055652.1"/>
    </source>
</evidence>
<dbReference type="EMBL" id="CAJPIN010002733">
    <property type="protein sequence ID" value="CAG2055652.1"/>
    <property type="molecule type" value="Genomic_DNA"/>
</dbReference>
<name>A0ABN7NQF5_TIMPD</name>
<protein>
    <submittedName>
        <fullName evidence="2">Uncharacterized protein</fullName>
    </submittedName>
</protein>
<dbReference type="SUPFAM" id="SSF81665">
    <property type="entry name" value="Calcium ATPase, transmembrane domain M"/>
    <property type="match status" value="1"/>
</dbReference>
<dbReference type="Gene3D" id="1.20.1110.10">
    <property type="entry name" value="Calcium-transporting ATPase, transmembrane domain"/>
    <property type="match status" value="1"/>
</dbReference>
<evidence type="ECO:0000313" key="3">
    <source>
        <dbReference type="Proteomes" id="UP001153148"/>
    </source>
</evidence>
<reference evidence="2" key="1">
    <citation type="submission" date="2021-03" db="EMBL/GenBank/DDBJ databases">
        <authorList>
            <person name="Tran Van P."/>
        </authorList>
    </citation>
    <scope>NUCLEOTIDE SEQUENCE</scope>
</reference>
<dbReference type="InterPro" id="IPR023298">
    <property type="entry name" value="ATPase_P-typ_TM_dom_sf"/>
</dbReference>